<dbReference type="AlphaFoldDB" id="A0A8S9NVY7"/>
<name>A0A8S9NVY7_BRACR</name>
<evidence type="ECO:0000256" key="1">
    <source>
        <dbReference type="SAM" id="MobiDB-lite"/>
    </source>
</evidence>
<sequence length="586" mass="63947">MTNDNNTSIDTTNVIQTPLNVAATDATGVTTAGTITPSTAAATTTTTLPVGNAADETARRSLFGAGLYQMDSVSGTTSGPVAVQTPLMRSKHYGIEARWENPKLGENPNFGIMIFSRKSEDREIFSVKDRNLTNGPRSSRCLIAWDQNVVSTVQQAECLHKLEVSPCMEASCRRPSGRGCVILHVTETCSQPCGARGAASKLSVYISSRCRRAWKQYMQPDIRPSRRGCVVLHVTETCSQPCGARGATAHASGAMRSNTRAATNLMLIERFRGQFSTDFESAPREGSVQLKVNQVKISSDGKHVNVGQSVPLMIKWRCCPELVQFHGFRSVEVLLDTPPGSPKNCPKTKEDQSSPLQSSRQSGFGQVLSDQPAASRLEHLQVPVIFKDSVLAGGRTIWCFLNLVPSGFKETPYSLDREPSERRGQVPWLSGYTDGVVTGSDPTVLGLTRGDPADIAEDDEKEHEVTRAQVRVLCCVVLECRRGLWNPRVPVIFKDSVVVGGRTIWVLTLSLKSGLGTRLGLVCIWFPLFEARSWQEAKSNFVTVAGRGRQVTEKHYVTHPTTLSFLQVALGKDDRIAGCWTLGPPV</sequence>
<reference evidence="2" key="1">
    <citation type="submission" date="2019-12" db="EMBL/GenBank/DDBJ databases">
        <title>Genome sequencing and annotation of Brassica cretica.</title>
        <authorList>
            <person name="Studholme D.J."/>
            <person name="Sarris P."/>
        </authorList>
    </citation>
    <scope>NUCLEOTIDE SEQUENCE</scope>
    <source>
        <strain evidence="2">PFS-109/04</strain>
        <tissue evidence="2">Leaf</tissue>
    </source>
</reference>
<feature type="region of interest" description="Disordered" evidence="1">
    <location>
        <begin position="338"/>
        <end position="368"/>
    </location>
</feature>
<gene>
    <name evidence="2" type="ORF">F2Q69_00007576</name>
</gene>
<organism evidence="2 3">
    <name type="scientific">Brassica cretica</name>
    <name type="common">Mustard</name>
    <dbReference type="NCBI Taxonomy" id="69181"/>
    <lineage>
        <taxon>Eukaryota</taxon>
        <taxon>Viridiplantae</taxon>
        <taxon>Streptophyta</taxon>
        <taxon>Embryophyta</taxon>
        <taxon>Tracheophyta</taxon>
        <taxon>Spermatophyta</taxon>
        <taxon>Magnoliopsida</taxon>
        <taxon>eudicotyledons</taxon>
        <taxon>Gunneridae</taxon>
        <taxon>Pentapetalae</taxon>
        <taxon>rosids</taxon>
        <taxon>malvids</taxon>
        <taxon>Brassicales</taxon>
        <taxon>Brassicaceae</taxon>
        <taxon>Brassiceae</taxon>
        <taxon>Brassica</taxon>
    </lineage>
</organism>
<comment type="caution">
    <text evidence="2">The sequence shown here is derived from an EMBL/GenBank/DDBJ whole genome shotgun (WGS) entry which is preliminary data.</text>
</comment>
<dbReference type="EMBL" id="QGKX02001521">
    <property type="protein sequence ID" value="KAF3506800.1"/>
    <property type="molecule type" value="Genomic_DNA"/>
</dbReference>
<accession>A0A8S9NVY7</accession>
<feature type="compositionally biased region" description="Polar residues" evidence="1">
    <location>
        <begin position="353"/>
        <end position="364"/>
    </location>
</feature>
<proteinExistence type="predicted"/>
<evidence type="ECO:0000313" key="2">
    <source>
        <dbReference type="EMBL" id="KAF3506800.1"/>
    </source>
</evidence>
<dbReference type="Proteomes" id="UP000712600">
    <property type="component" value="Unassembled WGS sequence"/>
</dbReference>
<protein>
    <submittedName>
        <fullName evidence="2">Uncharacterized protein</fullName>
    </submittedName>
</protein>
<evidence type="ECO:0000313" key="3">
    <source>
        <dbReference type="Proteomes" id="UP000712600"/>
    </source>
</evidence>